<keyword evidence="1" id="KW-1185">Reference proteome</keyword>
<evidence type="ECO:0000313" key="1">
    <source>
        <dbReference type="Proteomes" id="UP000887572"/>
    </source>
</evidence>
<dbReference type="Proteomes" id="UP000887572">
    <property type="component" value="Unplaced"/>
</dbReference>
<dbReference type="AlphaFoldDB" id="A0A914I8N8"/>
<proteinExistence type="predicted"/>
<sequence>MFVLLPSRGQFRSPPQSDRVQPLRAAYSTEGWWVPMPYCRAECHPPTLRHLQSSTIPQQLTTLRIRLSIPSNVFWKTNQQQ</sequence>
<protein>
    <submittedName>
        <fullName evidence="2">Uncharacterized protein</fullName>
    </submittedName>
</protein>
<evidence type="ECO:0000313" key="2">
    <source>
        <dbReference type="WBParaSite" id="Gr19_v10_g7744.t1"/>
    </source>
</evidence>
<dbReference type="WBParaSite" id="Gr19_v10_g7744.t1">
    <property type="protein sequence ID" value="Gr19_v10_g7744.t1"/>
    <property type="gene ID" value="Gr19_v10_g7744"/>
</dbReference>
<name>A0A914I8N8_GLORO</name>
<organism evidence="1 2">
    <name type="scientific">Globodera rostochiensis</name>
    <name type="common">Golden nematode worm</name>
    <name type="synonym">Heterodera rostochiensis</name>
    <dbReference type="NCBI Taxonomy" id="31243"/>
    <lineage>
        <taxon>Eukaryota</taxon>
        <taxon>Metazoa</taxon>
        <taxon>Ecdysozoa</taxon>
        <taxon>Nematoda</taxon>
        <taxon>Chromadorea</taxon>
        <taxon>Rhabditida</taxon>
        <taxon>Tylenchina</taxon>
        <taxon>Tylenchomorpha</taxon>
        <taxon>Tylenchoidea</taxon>
        <taxon>Heteroderidae</taxon>
        <taxon>Heteroderinae</taxon>
        <taxon>Globodera</taxon>
    </lineage>
</organism>
<accession>A0A914I8N8</accession>
<reference evidence="2" key="1">
    <citation type="submission" date="2022-11" db="UniProtKB">
        <authorList>
            <consortium name="WormBaseParasite"/>
        </authorList>
    </citation>
    <scope>IDENTIFICATION</scope>
</reference>